<name>Q2RPB3_RHORT</name>
<dbReference type="PROSITE" id="PS51257">
    <property type="entry name" value="PROKAR_LIPOPROTEIN"/>
    <property type="match status" value="1"/>
</dbReference>
<accession>Q2RPB3</accession>
<dbReference type="PANTHER" id="PTHR30203">
    <property type="entry name" value="OUTER MEMBRANE CATION EFFLUX PROTEIN"/>
    <property type="match status" value="1"/>
</dbReference>
<dbReference type="EMBL" id="CP000230">
    <property type="protein sequence ID" value="ABC24032.1"/>
    <property type="molecule type" value="Genomic_DNA"/>
</dbReference>
<comment type="similarity">
    <text evidence="1 2">Belongs to the outer membrane factor (OMF) (TC 1.B.17) family.</text>
</comment>
<dbReference type="SUPFAM" id="SSF56954">
    <property type="entry name" value="Outer membrane efflux proteins (OEP)"/>
    <property type="match status" value="1"/>
</dbReference>
<evidence type="ECO:0000256" key="1">
    <source>
        <dbReference type="ARBA" id="ARBA00007613"/>
    </source>
</evidence>
<dbReference type="STRING" id="269796.Rru_A3237"/>
<dbReference type="AlphaFoldDB" id="Q2RPB3"/>
<dbReference type="InterPro" id="IPR010131">
    <property type="entry name" value="MdtP/NodT-like"/>
</dbReference>
<evidence type="ECO:0000256" key="2">
    <source>
        <dbReference type="RuleBase" id="RU362097"/>
    </source>
</evidence>
<dbReference type="Gene3D" id="2.20.200.10">
    <property type="entry name" value="Outer membrane efflux proteins (OEP)"/>
    <property type="match status" value="1"/>
</dbReference>
<dbReference type="PATRIC" id="fig|269796.9.peg.3352"/>
<comment type="subcellular location">
    <subcellularLocation>
        <location evidence="2">Cell membrane</location>
        <topology evidence="2">Lipid-anchor</topology>
    </subcellularLocation>
</comment>
<keyword evidence="4" id="KW-1185">Reference proteome</keyword>
<dbReference type="PANTHER" id="PTHR30203:SF33">
    <property type="entry name" value="BLR4455 PROTEIN"/>
    <property type="match status" value="1"/>
</dbReference>
<keyword evidence="2" id="KW-0472">Membrane</keyword>
<evidence type="ECO:0000313" key="3">
    <source>
        <dbReference type="EMBL" id="ABC24032.1"/>
    </source>
</evidence>
<proteinExistence type="inferred from homology"/>
<keyword evidence="2" id="KW-0564">Palmitate</keyword>
<reference evidence="3 4" key="1">
    <citation type="journal article" date="2011" name="Stand. Genomic Sci.">
        <title>Complete genome sequence of Rhodospirillum rubrum type strain (S1).</title>
        <authorList>
            <person name="Munk A.C."/>
            <person name="Copeland A."/>
            <person name="Lucas S."/>
            <person name="Lapidus A."/>
            <person name="Del Rio T.G."/>
            <person name="Barry K."/>
            <person name="Detter J.C."/>
            <person name="Hammon N."/>
            <person name="Israni S."/>
            <person name="Pitluck S."/>
            <person name="Brettin T."/>
            <person name="Bruce D."/>
            <person name="Han C."/>
            <person name="Tapia R."/>
            <person name="Gilna P."/>
            <person name="Schmutz J."/>
            <person name="Larimer F."/>
            <person name="Land M."/>
            <person name="Kyrpides N.C."/>
            <person name="Mavromatis K."/>
            <person name="Richardson P."/>
            <person name="Rohde M."/>
            <person name="Goker M."/>
            <person name="Klenk H.P."/>
            <person name="Zhang Y."/>
            <person name="Roberts G.P."/>
            <person name="Reslewic S."/>
            <person name="Schwartz D.C."/>
        </authorList>
    </citation>
    <scope>NUCLEOTIDE SEQUENCE [LARGE SCALE GENOMIC DNA]</scope>
    <source>
        <strain evidence="4">ATCC 11170 / ATH 1.1.1 / DSM 467 / LMG 4362 / NCIMB 8255 / S1</strain>
    </source>
</reference>
<dbReference type="KEGG" id="rru:Rru_A3237"/>
<keyword evidence="2" id="KW-0812">Transmembrane</keyword>
<dbReference type="eggNOG" id="COG1538">
    <property type="taxonomic scope" value="Bacteria"/>
</dbReference>
<protein>
    <submittedName>
        <fullName evidence="3">RND efflux system, outer membrane lipoprotein, NodT</fullName>
    </submittedName>
</protein>
<dbReference type="GO" id="GO:0005886">
    <property type="term" value="C:plasma membrane"/>
    <property type="evidence" value="ECO:0007669"/>
    <property type="project" value="UniProtKB-SubCell"/>
</dbReference>
<dbReference type="HOGENOM" id="CLU_012817_13_1_5"/>
<dbReference type="GO" id="GO:0015562">
    <property type="term" value="F:efflux transmembrane transporter activity"/>
    <property type="evidence" value="ECO:0007669"/>
    <property type="project" value="InterPro"/>
</dbReference>
<evidence type="ECO:0000313" key="4">
    <source>
        <dbReference type="Proteomes" id="UP000001929"/>
    </source>
</evidence>
<keyword evidence="2 3" id="KW-0449">Lipoprotein</keyword>
<dbReference type="PhylomeDB" id="Q2RPB3"/>
<dbReference type="InterPro" id="IPR003423">
    <property type="entry name" value="OMP_efflux"/>
</dbReference>
<gene>
    <name evidence="3" type="ordered locus">Rru_A3237</name>
</gene>
<dbReference type="NCBIfam" id="TIGR01845">
    <property type="entry name" value="outer_NodT"/>
    <property type="match status" value="1"/>
</dbReference>
<dbReference type="EnsemblBacteria" id="ABC24032">
    <property type="protein sequence ID" value="ABC24032"/>
    <property type="gene ID" value="Rru_A3237"/>
</dbReference>
<dbReference type="RefSeq" id="WP_011390985.1">
    <property type="nucleotide sequence ID" value="NC_007643.1"/>
</dbReference>
<keyword evidence="2" id="KW-1134">Transmembrane beta strand</keyword>
<organism evidence="3 4">
    <name type="scientific">Rhodospirillum rubrum (strain ATCC 11170 / ATH 1.1.1 / DSM 467 / LMG 4362 / NCIMB 8255 / S1)</name>
    <dbReference type="NCBI Taxonomy" id="269796"/>
    <lineage>
        <taxon>Bacteria</taxon>
        <taxon>Pseudomonadati</taxon>
        <taxon>Pseudomonadota</taxon>
        <taxon>Alphaproteobacteria</taxon>
        <taxon>Rhodospirillales</taxon>
        <taxon>Rhodospirillaceae</taxon>
        <taxon>Rhodospirillum</taxon>
    </lineage>
</organism>
<sequence length="461" mass="47874">MRPAVFPAALALFLGGCSLVPDSERPALAMPAAFGDAAPAPAATPLADATWWRRFGSPELSALMSDAMTGNQDLEAAFRRVAQARASLAGTRAGWFPTLSASSNANRSLHNTARTAAATEKTTYDVGGDLSWEVDLFGKTRASVLSAEATAQSQALARDALALSIQGEVATAYVTALAAKDRLAIARENLATAREILALIETQVSIGSQAPLEQAQQRSTVAGIEASLPQLEADLAAAQTSLAVLLGRAPQGFRIQAPGLNALALPAIAPGQPSDLLERRPDIREAEATLIAANADIGAARSAFFPTLTLSASASLSGALSGGTTTAGSLAGNLLGTIFDAGKREADLEVARQRWAELAATYRTTVLTALKEAEDALVTEDTGARREVALAEAVVQSTEALRIARTQYQVGDGDFLAVLTAQQTVLSSRDSLAQARGDRFQSAIDLVKALGSGWREPTASP</sequence>
<dbReference type="Proteomes" id="UP000001929">
    <property type="component" value="Chromosome"/>
</dbReference>
<dbReference type="Pfam" id="PF02321">
    <property type="entry name" value="OEP"/>
    <property type="match status" value="2"/>
</dbReference>
<dbReference type="Gene3D" id="1.20.1600.10">
    <property type="entry name" value="Outer membrane efflux proteins (OEP)"/>
    <property type="match status" value="1"/>
</dbReference>